<dbReference type="AlphaFoldDB" id="W5SWB3"/>
<dbReference type="RefSeq" id="WP_025408735.1">
    <property type="nucleotide sequence ID" value="NZ_CP005755.1"/>
</dbReference>
<keyword evidence="1" id="KW-0614">Plasmid</keyword>
<proteinExistence type="predicted"/>
<evidence type="ECO:0000313" key="1">
    <source>
        <dbReference type="EMBL" id="AHH11479.1"/>
    </source>
</evidence>
<geneLocation type="plasmid" evidence="1">
    <name>unnamed</name>
</geneLocation>
<dbReference type="EMBL" id="CP005755">
    <property type="protein sequence ID" value="AHH11479.1"/>
    <property type="molecule type" value="Genomic_DNA"/>
</dbReference>
<reference evidence="1" key="1">
    <citation type="submission" date="2013-04" db="EMBL/GenBank/DDBJ databases">
        <title>Comparative Genomics of Relapsing Fever Spirochetes.</title>
        <authorList>
            <person name="Schwan T.G."/>
            <person name="Raffel S.J."/>
            <person name="Porcella S.F."/>
            <person name="Martens C.A."/>
            <person name="Bruno D.P."/>
            <person name="Ricklefs S.M."/>
            <person name="Barbian K.B."/>
        </authorList>
    </citation>
    <scope>NUCLEOTIDE SEQUENCE</scope>
    <source>
        <strain evidence="1">Co53</strain>
        <plasmid evidence="1">unnamed</plasmid>
    </source>
</reference>
<protein>
    <submittedName>
        <fullName evidence="1">Uncharacterized protein</fullName>
    </submittedName>
</protein>
<name>W5SWB3_9SPIR</name>
<gene>
    <name evidence="1" type="ORF">BCO_0011001</name>
</gene>
<dbReference type="HOGENOM" id="CLU_170886_0_0_12"/>
<accession>W5SWB3</accession>
<sequence>MGKLISKREILKEIIRNSDDFEDIFFNRKYKCGDTIFEKLSDQRFSIKNAKWCLDVFLGFCKEDYEEAFECGITKITKKSIIVNESFKLSMFLDRMLYLFDAALDLGY</sequence>
<organism evidence="1">
    <name type="scientific">Borrelia coriaceae ATCC 43381</name>
    <dbReference type="NCBI Taxonomy" id="1408429"/>
    <lineage>
        <taxon>Bacteria</taxon>
        <taxon>Pseudomonadati</taxon>
        <taxon>Spirochaetota</taxon>
        <taxon>Spirochaetia</taxon>
        <taxon>Spirochaetales</taxon>
        <taxon>Borreliaceae</taxon>
        <taxon>Borrelia</taxon>
    </lineage>
</organism>